<evidence type="ECO:0000313" key="4">
    <source>
        <dbReference type="EMBL" id="TWT54655.1"/>
    </source>
</evidence>
<dbReference type="InterPro" id="IPR016170">
    <property type="entry name" value="Cytok_DH_C_sf"/>
</dbReference>
<keyword evidence="1" id="KW-0285">Flavoprotein</keyword>
<dbReference type="EMBL" id="SJPI01000001">
    <property type="protein sequence ID" value="TWT54655.1"/>
    <property type="molecule type" value="Genomic_DNA"/>
</dbReference>
<dbReference type="PROSITE" id="PS51387">
    <property type="entry name" value="FAD_PCMH"/>
    <property type="match status" value="1"/>
</dbReference>
<keyword evidence="5" id="KW-1185">Reference proteome</keyword>
<dbReference type="InterPro" id="IPR016166">
    <property type="entry name" value="FAD-bd_PCMH"/>
</dbReference>
<dbReference type="SUPFAM" id="SSF55103">
    <property type="entry name" value="FAD-linked oxidases, C-terminal domain"/>
    <property type="match status" value="1"/>
</dbReference>
<evidence type="ECO:0000256" key="2">
    <source>
        <dbReference type="ARBA" id="ARBA00022827"/>
    </source>
</evidence>
<dbReference type="PANTHER" id="PTHR11748">
    <property type="entry name" value="D-LACTATE DEHYDROGENASE"/>
    <property type="match status" value="1"/>
</dbReference>
<dbReference type="GO" id="GO:1903457">
    <property type="term" value="P:lactate catabolic process"/>
    <property type="evidence" value="ECO:0007669"/>
    <property type="project" value="TreeGrafter"/>
</dbReference>
<dbReference type="InterPro" id="IPR016167">
    <property type="entry name" value="FAD-bd_PCMH_sub1"/>
</dbReference>
<dbReference type="InterPro" id="IPR016169">
    <property type="entry name" value="FAD-bd_PCMH_sub2"/>
</dbReference>
<dbReference type="GO" id="GO:0008720">
    <property type="term" value="F:D-lactate dehydrogenase (NAD+) activity"/>
    <property type="evidence" value="ECO:0007669"/>
    <property type="project" value="TreeGrafter"/>
</dbReference>
<keyword evidence="2" id="KW-0274">FAD</keyword>
<evidence type="ECO:0000256" key="1">
    <source>
        <dbReference type="ARBA" id="ARBA00022630"/>
    </source>
</evidence>
<dbReference type="AlphaFoldDB" id="A0A5C5WXP1"/>
<dbReference type="PANTHER" id="PTHR11748:SF114">
    <property type="entry name" value="ARYL-ALCOHOL OXIDASE VANILLYL-ALCOHOL OXIDASE (AFU_ORTHOLOGUE AFUA_3G09500)-RELATED"/>
    <property type="match status" value="1"/>
</dbReference>
<accession>A0A5C5WXP1</accession>
<dbReference type="InterPro" id="IPR036318">
    <property type="entry name" value="FAD-bd_PCMH-like_sf"/>
</dbReference>
<dbReference type="GO" id="GO:0018695">
    <property type="term" value="F:4-cresol dehydrogenase (hydroxylating) activity"/>
    <property type="evidence" value="ECO:0007669"/>
    <property type="project" value="UniProtKB-EC"/>
</dbReference>
<sequence>MNVSDSQGDKSDTLNRNTLRRYRIVGLIAQILNPRTYKMALSPTPFSNWETAFQVSPINASVTLTSEVPVASINGAGQPPVTADVRCWFEATIGKENVLCDENSKNRYGKCTLPVGTTPGIIVRPRDVKEVQQVILAAKNFGLATHTISCGKNWGYGDACAPKDGQLIIDLGRMNQIIEVNEELAYAVIEPGVSQGQLYDELIKRNSSLMLDATGAGPDASIVGNVLQRGFGHTPYGDRTAYSCNYQYITPDGKIHHSGFGDISNSQVGNVYPYGQGPCQQGMLAQNNSVVVTRMTIWMMPRPERIEGFAFKVDDHDAFFKVIDRLRPLCIDETINGVIHLANDLRVMSSQPWMKARGPVHKLLSKDERSEMRKRAGVANWNALGGIYGTRSSVADRRARIRSKLRGVCSVHFFRKQYIDAARRAAYGVPLLRKWKRIDWLRDLTSSINDVMDLLHGRPCRNHLEGAFFRNRPESGQVIDAGLIWKSPVIPFLGSDAKRLIDCMESIANDYGFDLPITISPVKKRSAICVTNLCFDKSSHDESLRAEECGNELRSKLLQFGYPLYRESSI</sequence>
<keyword evidence="4" id="KW-0560">Oxidoreductase</keyword>
<feature type="domain" description="FAD-binding PCMH-type" evidence="3">
    <location>
        <begin position="115"/>
        <end position="302"/>
    </location>
</feature>
<dbReference type="OrthoDB" id="9811557at2"/>
<protein>
    <submittedName>
        <fullName evidence="4">4-cresol dehydrogenase [hydroxylating] flavoprotein subunit</fullName>
        <ecNumber evidence="4">1.17.9.1</ecNumber>
    </submittedName>
</protein>
<reference evidence="4 5" key="1">
    <citation type="submission" date="2019-02" db="EMBL/GenBank/DDBJ databases">
        <title>Deep-cultivation of Planctomycetes and their phenomic and genomic characterization uncovers novel biology.</title>
        <authorList>
            <person name="Wiegand S."/>
            <person name="Jogler M."/>
            <person name="Boedeker C."/>
            <person name="Pinto D."/>
            <person name="Vollmers J."/>
            <person name="Rivas-Marin E."/>
            <person name="Kohn T."/>
            <person name="Peeters S.H."/>
            <person name="Heuer A."/>
            <person name="Rast P."/>
            <person name="Oberbeckmann S."/>
            <person name="Bunk B."/>
            <person name="Jeske O."/>
            <person name="Meyerdierks A."/>
            <person name="Storesund J.E."/>
            <person name="Kallscheuer N."/>
            <person name="Luecker S."/>
            <person name="Lage O.M."/>
            <person name="Pohl T."/>
            <person name="Merkel B.J."/>
            <person name="Hornburger P."/>
            <person name="Mueller R.-W."/>
            <person name="Bruemmer F."/>
            <person name="Labrenz M."/>
            <person name="Spormann A.M."/>
            <person name="Op Den Camp H."/>
            <person name="Overmann J."/>
            <person name="Amann R."/>
            <person name="Jetten M.S.M."/>
            <person name="Mascher T."/>
            <person name="Medema M.H."/>
            <person name="Devos D.P."/>
            <person name="Kaster A.-K."/>
            <person name="Ovreas L."/>
            <person name="Rohde M."/>
            <person name="Galperin M.Y."/>
            <person name="Jogler C."/>
        </authorList>
    </citation>
    <scope>NUCLEOTIDE SEQUENCE [LARGE SCALE GENOMIC DNA]</scope>
    <source>
        <strain evidence="4 5">Pla22</strain>
    </source>
</reference>
<dbReference type="SUPFAM" id="SSF56176">
    <property type="entry name" value="FAD-binding/transporter-associated domain-like"/>
    <property type="match status" value="1"/>
</dbReference>
<dbReference type="EC" id="1.17.9.1" evidence="4"/>
<dbReference type="RefSeq" id="WP_146514667.1">
    <property type="nucleotide sequence ID" value="NZ_SJPI01000001.1"/>
</dbReference>
<comment type="caution">
    <text evidence="4">The sequence shown here is derived from an EMBL/GenBank/DDBJ whole genome shotgun (WGS) entry which is preliminary data.</text>
</comment>
<proteinExistence type="predicted"/>
<dbReference type="Pfam" id="PF01565">
    <property type="entry name" value="FAD_binding_4"/>
    <property type="match status" value="1"/>
</dbReference>
<dbReference type="GO" id="GO:0004458">
    <property type="term" value="F:D-lactate dehydrogenase (cytochrome) activity"/>
    <property type="evidence" value="ECO:0007669"/>
    <property type="project" value="TreeGrafter"/>
</dbReference>
<evidence type="ECO:0000313" key="5">
    <source>
        <dbReference type="Proteomes" id="UP000316598"/>
    </source>
</evidence>
<gene>
    <name evidence="4" type="primary">pchF</name>
    <name evidence="4" type="ORF">Pla22_23050</name>
</gene>
<evidence type="ECO:0000259" key="3">
    <source>
        <dbReference type="PROSITE" id="PS51387"/>
    </source>
</evidence>
<dbReference type="InterPro" id="IPR016164">
    <property type="entry name" value="FAD-linked_Oxase-like_C"/>
</dbReference>
<name>A0A5C5WXP1_9BACT</name>
<dbReference type="Gene3D" id="3.40.462.10">
    <property type="entry name" value="FAD-linked oxidases, C-terminal domain"/>
    <property type="match status" value="1"/>
</dbReference>
<dbReference type="Gene3D" id="3.30.465.10">
    <property type="match status" value="1"/>
</dbReference>
<dbReference type="GO" id="GO:0071949">
    <property type="term" value="F:FAD binding"/>
    <property type="evidence" value="ECO:0007669"/>
    <property type="project" value="InterPro"/>
</dbReference>
<dbReference type="Gene3D" id="3.30.43.10">
    <property type="entry name" value="Uridine Diphospho-n-acetylenolpyruvylglucosamine Reductase, domain 2"/>
    <property type="match status" value="1"/>
</dbReference>
<dbReference type="Proteomes" id="UP000316598">
    <property type="component" value="Unassembled WGS sequence"/>
</dbReference>
<dbReference type="InterPro" id="IPR006094">
    <property type="entry name" value="Oxid_FAD_bind_N"/>
</dbReference>
<organism evidence="4 5">
    <name type="scientific">Rubripirellula amarantea</name>
    <dbReference type="NCBI Taxonomy" id="2527999"/>
    <lineage>
        <taxon>Bacteria</taxon>
        <taxon>Pseudomonadati</taxon>
        <taxon>Planctomycetota</taxon>
        <taxon>Planctomycetia</taxon>
        <taxon>Pirellulales</taxon>
        <taxon>Pirellulaceae</taxon>
        <taxon>Rubripirellula</taxon>
    </lineage>
</organism>